<name>A0A9W9LGF2_9EURO</name>
<evidence type="ECO:0000313" key="2">
    <source>
        <dbReference type="EMBL" id="KAJ5153548.1"/>
    </source>
</evidence>
<keyword evidence="3" id="KW-1185">Reference proteome</keyword>
<accession>A0A9W9LGF2</accession>
<gene>
    <name evidence="2" type="ORF">N7482_010026</name>
</gene>
<dbReference type="Proteomes" id="UP001149163">
    <property type="component" value="Unassembled WGS sequence"/>
</dbReference>
<reference evidence="2" key="2">
    <citation type="journal article" date="2023" name="IMA Fungus">
        <title>Comparative genomic study of the Penicillium genus elucidates a diverse pangenome and 15 lateral gene transfer events.</title>
        <authorList>
            <person name="Petersen C."/>
            <person name="Sorensen T."/>
            <person name="Nielsen M.R."/>
            <person name="Sondergaard T.E."/>
            <person name="Sorensen J.L."/>
            <person name="Fitzpatrick D.A."/>
            <person name="Frisvad J.C."/>
            <person name="Nielsen K.L."/>
        </authorList>
    </citation>
    <scope>NUCLEOTIDE SEQUENCE</scope>
    <source>
        <strain evidence="2">IBT 26290</strain>
    </source>
</reference>
<protein>
    <submittedName>
        <fullName evidence="2">Uncharacterized protein</fullName>
    </submittedName>
</protein>
<reference evidence="2" key="1">
    <citation type="submission" date="2022-11" db="EMBL/GenBank/DDBJ databases">
        <authorList>
            <person name="Petersen C."/>
        </authorList>
    </citation>
    <scope>NUCLEOTIDE SEQUENCE</scope>
    <source>
        <strain evidence="2">IBT 26290</strain>
    </source>
</reference>
<dbReference type="AlphaFoldDB" id="A0A9W9LGF2"/>
<sequence length="309" mass="34015">MSFSIRLQVSILILALYPLGIQAASVPKLKQVSVLDLLGNSTKIIESGNVTQKHSLPEIDESNFHVTDGIKFYNYPGGIDVPSEFWEERSIVKNDTGSDLEARYYTPQCLEACSCSSEWTTSYSWETVSYSTVAGNLHKISDPLCPPGSISNSYTLSYSYQLSVQAGPDLKIPIKYLDKFGLRAGFSYTWGHAQTTAYTVSWTDSTHLHPFIETFRPNVFIASGIARMIKSDLRYGSGKVCSTSAPSHINVHLPLVYGSNDDCQSSGSTCGASGNYDSCFFVGNYAKALCPNRNLGPTPYDRECPSYLY</sequence>
<feature type="signal peptide" evidence="1">
    <location>
        <begin position="1"/>
        <end position="23"/>
    </location>
</feature>
<dbReference type="GeneID" id="81431326"/>
<dbReference type="RefSeq" id="XP_056539856.1">
    <property type="nucleotide sequence ID" value="XM_056692150.1"/>
</dbReference>
<dbReference type="EMBL" id="JAPQKN010000007">
    <property type="protein sequence ID" value="KAJ5153548.1"/>
    <property type="molecule type" value="Genomic_DNA"/>
</dbReference>
<feature type="chain" id="PRO_5040782305" evidence="1">
    <location>
        <begin position="24"/>
        <end position="309"/>
    </location>
</feature>
<evidence type="ECO:0000256" key="1">
    <source>
        <dbReference type="SAM" id="SignalP"/>
    </source>
</evidence>
<keyword evidence="1" id="KW-0732">Signal</keyword>
<dbReference type="OrthoDB" id="5099383at2759"/>
<comment type="caution">
    <text evidence="2">The sequence shown here is derived from an EMBL/GenBank/DDBJ whole genome shotgun (WGS) entry which is preliminary data.</text>
</comment>
<proteinExistence type="predicted"/>
<organism evidence="2 3">
    <name type="scientific">Penicillium canariense</name>
    <dbReference type="NCBI Taxonomy" id="189055"/>
    <lineage>
        <taxon>Eukaryota</taxon>
        <taxon>Fungi</taxon>
        <taxon>Dikarya</taxon>
        <taxon>Ascomycota</taxon>
        <taxon>Pezizomycotina</taxon>
        <taxon>Eurotiomycetes</taxon>
        <taxon>Eurotiomycetidae</taxon>
        <taxon>Eurotiales</taxon>
        <taxon>Aspergillaceae</taxon>
        <taxon>Penicillium</taxon>
    </lineage>
</organism>
<evidence type="ECO:0000313" key="3">
    <source>
        <dbReference type="Proteomes" id="UP001149163"/>
    </source>
</evidence>